<name>A0A6J5M769_9CAUD</name>
<protein>
    <submittedName>
        <fullName evidence="1">Uncharacterized protein</fullName>
    </submittedName>
</protein>
<accession>A0A6J5M769</accession>
<reference evidence="1" key="1">
    <citation type="submission" date="2020-04" db="EMBL/GenBank/DDBJ databases">
        <authorList>
            <person name="Chiriac C."/>
            <person name="Salcher M."/>
            <person name="Ghai R."/>
            <person name="Kavagutti S V."/>
        </authorList>
    </citation>
    <scope>NUCLEOTIDE SEQUENCE</scope>
</reference>
<gene>
    <name evidence="1" type="ORF">UFOVP399_36</name>
</gene>
<proteinExistence type="predicted"/>
<dbReference type="EMBL" id="LR796383">
    <property type="protein sequence ID" value="CAB4140950.1"/>
    <property type="molecule type" value="Genomic_DNA"/>
</dbReference>
<evidence type="ECO:0000313" key="1">
    <source>
        <dbReference type="EMBL" id="CAB4140950.1"/>
    </source>
</evidence>
<sequence>MTYPASIPEFRTALLAYEPAPDHADPIYAAQAAASPVLACVSTFDALKSAPDLTQDGLRLLLSAAHLIAAGGWHGLAGDAASVLAQRAGQLVNNEPAQP</sequence>
<organism evidence="1">
    <name type="scientific">uncultured Caudovirales phage</name>
    <dbReference type="NCBI Taxonomy" id="2100421"/>
    <lineage>
        <taxon>Viruses</taxon>
        <taxon>Duplodnaviria</taxon>
        <taxon>Heunggongvirae</taxon>
        <taxon>Uroviricota</taxon>
        <taxon>Caudoviricetes</taxon>
        <taxon>Peduoviridae</taxon>
        <taxon>Maltschvirus</taxon>
        <taxon>Maltschvirus maltsch</taxon>
    </lineage>
</organism>